<keyword evidence="3" id="KW-1185">Reference proteome</keyword>
<feature type="compositionally biased region" description="Low complexity" evidence="1">
    <location>
        <begin position="15"/>
        <end position="32"/>
    </location>
</feature>
<feature type="compositionally biased region" description="Polar residues" evidence="1">
    <location>
        <begin position="41"/>
        <end position="59"/>
    </location>
</feature>
<feature type="region of interest" description="Disordered" evidence="1">
    <location>
        <begin position="119"/>
        <end position="139"/>
    </location>
</feature>
<protein>
    <submittedName>
        <fullName evidence="2">Uncharacterized protein</fullName>
    </submittedName>
</protein>
<sequence length="362" mass="40113">MSTDSDCNSKTPPETSSNTSVNNNNSNSNNNNQHNREQHSVENTSISNEEMKQPSISSITTPMSNNFKTTTTTTGSTISMTITSNVHSSSSHDPTPPSSSTILPPLSSLQLFNLPRTTATQGSANHQERKQVYSDSDLRSGLPPIMSSTTHENFKKQIITNSTSNIGIISGEMPQSASPLSTHNGSKESLRSSASSDDLNKIQTCTLHNLPTFDSNSISPLSMEDNSAFKHQMYKEQFKKYVTQYKRRYKKVVISKTPEQQKTILTKLLNFQGGQFFSNLQHTQKNHLVIQACMQEGDQVLDLAVLVTRKRISAKPKLEDFSFNMVVLSNSTTLLPRTHATKSVSFDSTSVDQLESKPMQQR</sequence>
<feature type="compositionally biased region" description="Basic and acidic residues" evidence="1">
    <location>
        <begin position="126"/>
        <end position="138"/>
    </location>
</feature>
<dbReference type="Proteomes" id="UP000816034">
    <property type="component" value="Unassembled WGS sequence"/>
</dbReference>
<organism evidence="2 3">
    <name type="scientific">Naegleria lovaniensis</name>
    <name type="common">Amoeba</name>
    <dbReference type="NCBI Taxonomy" id="51637"/>
    <lineage>
        <taxon>Eukaryota</taxon>
        <taxon>Discoba</taxon>
        <taxon>Heterolobosea</taxon>
        <taxon>Tetramitia</taxon>
        <taxon>Eutetramitia</taxon>
        <taxon>Vahlkampfiidae</taxon>
        <taxon>Naegleria</taxon>
    </lineage>
</organism>
<gene>
    <name evidence="2" type="ORF">C9374_008832</name>
</gene>
<dbReference type="RefSeq" id="XP_044545009.1">
    <property type="nucleotide sequence ID" value="XM_044698952.1"/>
</dbReference>
<proteinExistence type="predicted"/>
<dbReference type="GeneID" id="68101286"/>
<evidence type="ECO:0000313" key="3">
    <source>
        <dbReference type="Proteomes" id="UP000816034"/>
    </source>
</evidence>
<feature type="region of interest" description="Disordered" evidence="1">
    <location>
        <begin position="1"/>
        <end position="104"/>
    </location>
</feature>
<dbReference type="AlphaFoldDB" id="A0AA88GI19"/>
<comment type="caution">
    <text evidence="2">The sequence shown here is derived from an EMBL/GenBank/DDBJ whole genome shotgun (WGS) entry which is preliminary data.</text>
</comment>
<dbReference type="EMBL" id="PYSW02000036">
    <property type="protein sequence ID" value="KAG2377747.1"/>
    <property type="molecule type" value="Genomic_DNA"/>
</dbReference>
<feature type="compositionally biased region" description="Low complexity" evidence="1">
    <location>
        <begin position="60"/>
        <end position="104"/>
    </location>
</feature>
<evidence type="ECO:0000256" key="1">
    <source>
        <dbReference type="SAM" id="MobiDB-lite"/>
    </source>
</evidence>
<feature type="region of interest" description="Disordered" evidence="1">
    <location>
        <begin position="172"/>
        <end position="197"/>
    </location>
</feature>
<feature type="compositionally biased region" description="Polar residues" evidence="1">
    <location>
        <begin position="1"/>
        <end position="14"/>
    </location>
</feature>
<accession>A0AA88GI19</accession>
<feature type="compositionally biased region" description="Polar residues" evidence="1">
    <location>
        <begin position="173"/>
        <end position="184"/>
    </location>
</feature>
<reference evidence="2 3" key="1">
    <citation type="journal article" date="2018" name="BMC Genomics">
        <title>The genome of Naegleria lovaniensis, the basis for a comparative approach to unravel pathogenicity factors of the human pathogenic amoeba N. fowleri.</title>
        <authorList>
            <person name="Liechti N."/>
            <person name="Schurch N."/>
            <person name="Bruggmann R."/>
            <person name="Wittwer M."/>
        </authorList>
    </citation>
    <scope>NUCLEOTIDE SEQUENCE [LARGE SCALE GENOMIC DNA]</scope>
    <source>
        <strain evidence="2 3">ATCC 30569</strain>
    </source>
</reference>
<evidence type="ECO:0000313" key="2">
    <source>
        <dbReference type="EMBL" id="KAG2377747.1"/>
    </source>
</evidence>
<name>A0AA88GI19_NAELO</name>